<dbReference type="InterPro" id="IPR017150">
    <property type="entry name" value="Pept_M20_glutamate_carboxypep"/>
</dbReference>
<dbReference type="AlphaFoldDB" id="A0A964TAN2"/>
<dbReference type="InterPro" id="IPR011650">
    <property type="entry name" value="Peptidase_M20_dimer"/>
</dbReference>
<evidence type="ECO:0000313" key="6">
    <source>
        <dbReference type="Proteomes" id="UP000667650"/>
    </source>
</evidence>
<dbReference type="PANTHER" id="PTHR43808">
    <property type="entry name" value="ACETYLORNITHINE DEACETYLASE"/>
    <property type="match status" value="1"/>
</dbReference>
<evidence type="ECO:0000256" key="2">
    <source>
        <dbReference type="ARBA" id="ARBA00022801"/>
    </source>
</evidence>
<dbReference type="SUPFAM" id="SSF53187">
    <property type="entry name" value="Zn-dependent exopeptidases"/>
    <property type="match status" value="1"/>
</dbReference>
<proteinExistence type="predicted"/>
<evidence type="ECO:0000256" key="1">
    <source>
        <dbReference type="ARBA" id="ARBA00022723"/>
    </source>
</evidence>
<dbReference type="Gene3D" id="3.40.630.10">
    <property type="entry name" value="Zn peptidases"/>
    <property type="match status" value="1"/>
</dbReference>
<keyword evidence="2" id="KW-0378">Hydrolase</keyword>
<evidence type="ECO:0000313" key="5">
    <source>
        <dbReference type="EMBL" id="NAY91333.1"/>
    </source>
</evidence>
<keyword evidence="6" id="KW-1185">Reference proteome</keyword>
<protein>
    <submittedName>
        <fullName evidence="5">M20/M25/M40 family metallo-hydrolase</fullName>
    </submittedName>
</protein>
<organism evidence="5 6">
    <name type="scientific">Flagellimonas ochracea</name>
    <dbReference type="NCBI Taxonomy" id="2696472"/>
    <lineage>
        <taxon>Bacteria</taxon>
        <taxon>Pseudomonadati</taxon>
        <taxon>Bacteroidota</taxon>
        <taxon>Flavobacteriia</taxon>
        <taxon>Flavobacteriales</taxon>
        <taxon>Flavobacteriaceae</taxon>
        <taxon>Flagellimonas</taxon>
    </lineage>
</organism>
<dbReference type="GO" id="GO:0016787">
    <property type="term" value="F:hydrolase activity"/>
    <property type="evidence" value="ECO:0007669"/>
    <property type="project" value="UniProtKB-KW"/>
</dbReference>
<dbReference type="InterPro" id="IPR050072">
    <property type="entry name" value="Peptidase_M20A"/>
</dbReference>
<dbReference type="PANTHER" id="PTHR43808:SF9">
    <property type="entry name" value="BLL0789 PROTEIN"/>
    <property type="match status" value="1"/>
</dbReference>
<dbReference type="CDD" id="cd03885">
    <property type="entry name" value="M20_CPDG2"/>
    <property type="match status" value="1"/>
</dbReference>
<dbReference type="EMBL" id="JAAABI010000001">
    <property type="protein sequence ID" value="NAY91333.1"/>
    <property type="molecule type" value="Genomic_DNA"/>
</dbReference>
<evidence type="ECO:0000256" key="3">
    <source>
        <dbReference type="PIRSR" id="PIRSR037238-1"/>
    </source>
</evidence>
<accession>A0A964TAN2</accession>
<feature type="active site" description="Proton acceptor" evidence="3">
    <location>
        <position position="155"/>
    </location>
</feature>
<sequence>MICMATDIASEVLDYLKAHQEEQVELLKQLVKLESPSNDVESQIEILRFLGKKLNELDFHTVHMPGSKTGGYLYARPKNGNRQRSLQLLLGHCDTVWKKETLKEMPILKRNGKLTGPGIYDMKAGLTQMIFSIKAIKELGLSPSLTPVVLINSDEEIGSRESRNAIKRLAKISERVFVMEPPLGLEGKLKTARKGIGRFTITVTGKAAHAGLDPGKGINAIVELSHQVQQLFAMNDFEKGITVNVGTIQGGISPNVVAPQGKAVIDVRVSNNKDGKAITKKIYGLKPSIPDVKIQIEGGMGRLPMERTPRNQKLWKLAKAKALFLGLELEEATAGGGSDGNTTSPYTATLDGLGTTGDGAHALHEYIFTNQLSQRTALLTLLLLSDSVKE</sequence>
<dbReference type="SUPFAM" id="SSF55031">
    <property type="entry name" value="Bacterial exopeptidase dimerisation domain"/>
    <property type="match status" value="1"/>
</dbReference>
<comment type="caution">
    <text evidence="5">The sequence shown here is derived from an EMBL/GenBank/DDBJ whole genome shotgun (WGS) entry which is preliminary data.</text>
</comment>
<name>A0A964TAN2_9FLAO</name>
<dbReference type="InterPro" id="IPR002933">
    <property type="entry name" value="Peptidase_M20"/>
</dbReference>
<dbReference type="Pfam" id="PF01546">
    <property type="entry name" value="Peptidase_M20"/>
    <property type="match status" value="1"/>
</dbReference>
<reference evidence="5" key="1">
    <citation type="submission" date="2020-01" db="EMBL/GenBank/DDBJ databases">
        <title>Muricauda ochracea sp. nov., isolated from a tidal flat of Garorim bay in Korea.</title>
        <authorList>
            <person name="Kim D."/>
            <person name="Yoo Y."/>
            <person name="Kim J.-J."/>
        </authorList>
    </citation>
    <scope>NUCLEOTIDE SEQUENCE</scope>
    <source>
        <strain evidence="5">JGD-17</strain>
    </source>
</reference>
<dbReference type="GO" id="GO:0046872">
    <property type="term" value="F:metal ion binding"/>
    <property type="evidence" value="ECO:0007669"/>
    <property type="project" value="UniProtKB-KW"/>
</dbReference>
<feature type="active site" evidence="3">
    <location>
        <position position="94"/>
    </location>
</feature>
<dbReference type="Gene3D" id="3.30.70.360">
    <property type="match status" value="1"/>
</dbReference>
<dbReference type="InterPro" id="IPR036264">
    <property type="entry name" value="Bact_exopeptidase_dim_dom"/>
</dbReference>
<dbReference type="PIRSF" id="PIRSF037238">
    <property type="entry name" value="Carboxypeptidase_G2"/>
    <property type="match status" value="1"/>
</dbReference>
<keyword evidence="1" id="KW-0479">Metal-binding</keyword>
<gene>
    <name evidence="5" type="ORF">GTQ34_05320</name>
</gene>
<evidence type="ECO:0000259" key="4">
    <source>
        <dbReference type="Pfam" id="PF07687"/>
    </source>
</evidence>
<feature type="domain" description="Peptidase M20 dimerisation" evidence="4">
    <location>
        <begin position="191"/>
        <end position="282"/>
    </location>
</feature>
<dbReference type="Pfam" id="PF07687">
    <property type="entry name" value="M20_dimer"/>
    <property type="match status" value="1"/>
</dbReference>
<dbReference type="Proteomes" id="UP000667650">
    <property type="component" value="Unassembled WGS sequence"/>
</dbReference>